<dbReference type="InterPro" id="IPR000014">
    <property type="entry name" value="PAS"/>
</dbReference>
<dbReference type="InterPro" id="IPR035965">
    <property type="entry name" value="PAS-like_dom_sf"/>
</dbReference>
<evidence type="ECO:0000256" key="1">
    <source>
        <dbReference type="ARBA" id="ARBA00000085"/>
    </source>
</evidence>
<dbReference type="PROSITE" id="PS50113">
    <property type="entry name" value="PAC"/>
    <property type="match status" value="1"/>
</dbReference>
<accession>A0A7W0HJ16</accession>
<dbReference type="CDD" id="cd00082">
    <property type="entry name" value="HisKA"/>
    <property type="match status" value="1"/>
</dbReference>
<dbReference type="Gene3D" id="1.10.287.130">
    <property type="match status" value="1"/>
</dbReference>
<dbReference type="InterPro" id="IPR036097">
    <property type="entry name" value="HisK_dim/P_sf"/>
</dbReference>
<dbReference type="RefSeq" id="WP_181549427.1">
    <property type="nucleotide sequence ID" value="NZ_JACDUS010000001.1"/>
</dbReference>
<dbReference type="Pfam" id="PF00072">
    <property type="entry name" value="Response_reg"/>
    <property type="match status" value="1"/>
</dbReference>
<dbReference type="PANTHER" id="PTHR43065:SF42">
    <property type="entry name" value="TWO-COMPONENT SENSOR PPRA"/>
    <property type="match status" value="1"/>
</dbReference>
<dbReference type="InterPro" id="IPR036890">
    <property type="entry name" value="HATPase_C_sf"/>
</dbReference>
<gene>
    <name evidence="9" type="ORF">HNR65_000029</name>
</gene>
<comment type="catalytic activity">
    <reaction evidence="1">
        <text>ATP + protein L-histidine = ADP + protein N-phospho-L-histidine.</text>
        <dbReference type="EC" id="2.7.13.3"/>
    </reaction>
</comment>
<evidence type="ECO:0000313" key="9">
    <source>
        <dbReference type="EMBL" id="MBA2879722.1"/>
    </source>
</evidence>
<feature type="domain" description="Histidine kinase" evidence="5">
    <location>
        <begin position="306"/>
        <end position="529"/>
    </location>
</feature>
<dbReference type="Gene3D" id="3.40.50.2300">
    <property type="match status" value="1"/>
</dbReference>
<dbReference type="SUPFAM" id="SSF47384">
    <property type="entry name" value="Homodimeric domain of signal transducing histidine kinase"/>
    <property type="match status" value="1"/>
</dbReference>
<dbReference type="SUPFAM" id="SSF55874">
    <property type="entry name" value="ATPase domain of HSP90 chaperone/DNA topoisomerase II/histidine kinase"/>
    <property type="match status" value="1"/>
</dbReference>
<dbReference type="SMART" id="SM00387">
    <property type="entry name" value="HATPase_c"/>
    <property type="match status" value="1"/>
</dbReference>
<evidence type="ECO:0000313" key="10">
    <source>
        <dbReference type="Proteomes" id="UP000525298"/>
    </source>
</evidence>
<dbReference type="Gene3D" id="3.30.450.20">
    <property type="entry name" value="PAS domain"/>
    <property type="match status" value="1"/>
</dbReference>
<dbReference type="EMBL" id="JACDUS010000001">
    <property type="protein sequence ID" value="MBA2879722.1"/>
    <property type="molecule type" value="Genomic_DNA"/>
</dbReference>
<dbReference type="Pfam" id="PF00512">
    <property type="entry name" value="HisKA"/>
    <property type="match status" value="1"/>
</dbReference>
<dbReference type="AlphaFoldDB" id="A0A7W0HJ16"/>
<dbReference type="SUPFAM" id="SSF55785">
    <property type="entry name" value="PYP-like sensor domain (PAS domain)"/>
    <property type="match status" value="1"/>
</dbReference>
<evidence type="ECO:0000259" key="8">
    <source>
        <dbReference type="PROSITE" id="PS50113"/>
    </source>
</evidence>
<dbReference type="NCBIfam" id="TIGR00229">
    <property type="entry name" value="sensory_box"/>
    <property type="match status" value="1"/>
</dbReference>
<dbReference type="SMART" id="SM00388">
    <property type="entry name" value="HisKA"/>
    <property type="match status" value="1"/>
</dbReference>
<feature type="domain" description="Response regulatory" evidence="6">
    <location>
        <begin position="549"/>
        <end position="665"/>
    </location>
</feature>
<dbReference type="InterPro" id="IPR005467">
    <property type="entry name" value="His_kinase_dom"/>
</dbReference>
<dbReference type="CDD" id="cd00130">
    <property type="entry name" value="PAS"/>
    <property type="match status" value="1"/>
</dbReference>
<evidence type="ECO:0000259" key="5">
    <source>
        <dbReference type="PROSITE" id="PS50109"/>
    </source>
</evidence>
<keyword evidence="10" id="KW-1185">Reference proteome</keyword>
<dbReference type="Proteomes" id="UP000525298">
    <property type="component" value="Unassembled WGS sequence"/>
</dbReference>
<feature type="domain" description="PAS" evidence="7">
    <location>
        <begin position="188"/>
        <end position="232"/>
    </location>
</feature>
<evidence type="ECO:0000259" key="6">
    <source>
        <dbReference type="PROSITE" id="PS50110"/>
    </source>
</evidence>
<reference evidence="9 10" key="1">
    <citation type="submission" date="2020-07" db="EMBL/GenBank/DDBJ databases">
        <title>Genomic Encyclopedia of Type Strains, Phase IV (KMG-IV): sequencing the most valuable type-strain genomes for metagenomic binning, comparative biology and taxonomic classification.</title>
        <authorList>
            <person name="Goeker M."/>
        </authorList>
    </citation>
    <scope>NUCLEOTIDE SEQUENCE [LARGE SCALE GENOMIC DNA]</scope>
    <source>
        <strain evidence="9 10">DSM 17721</strain>
    </source>
</reference>
<dbReference type="SMART" id="SM00448">
    <property type="entry name" value="REC"/>
    <property type="match status" value="1"/>
</dbReference>
<comment type="caution">
    <text evidence="9">The sequence shown here is derived from an EMBL/GenBank/DDBJ whole genome shotgun (WGS) entry which is preliminary data.</text>
</comment>
<feature type="modified residue" description="4-aspartylphosphate" evidence="4">
    <location>
        <position position="600"/>
    </location>
</feature>
<dbReference type="InterPro" id="IPR001789">
    <property type="entry name" value="Sig_transdc_resp-reg_receiver"/>
</dbReference>
<evidence type="ECO:0000256" key="3">
    <source>
        <dbReference type="ARBA" id="ARBA00022553"/>
    </source>
</evidence>
<keyword evidence="3 4" id="KW-0597">Phosphoprotein</keyword>
<evidence type="ECO:0000259" key="7">
    <source>
        <dbReference type="PROSITE" id="PS50112"/>
    </source>
</evidence>
<dbReference type="GO" id="GO:0000155">
    <property type="term" value="F:phosphorelay sensor kinase activity"/>
    <property type="evidence" value="ECO:0007669"/>
    <property type="project" value="InterPro"/>
</dbReference>
<dbReference type="PANTHER" id="PTHR43065">
    <property type="entry name" value="SENSOR HISTIDINE KINASE"/>
    <property type="match status" value="1"/>
</dbReference>
<proteinExistence type="predicted"/>
<sequence>MKLNRDPKPPFPDISENTNLLILLIDSQRRVQNLIMPENPDSREPLDDMGGKPPGEVLCCCNAEDYPEGCGKTPACGQCEINQAIREAMERRAACYRRKARLNKQSEETRFSCTVFVSTMCIDNGENQADPRILMCVEETQQLKQAMTEIAEQKAQLSSLFHTSPIALGFVEPMMENEIVRDRIIRDVNERLCEMTGYRRDQLVGKSARILYPEKRDYDRVALEIQEQIAQKGLGTMETRWQTKNGQSLEISLRSAPIDPRNLSLGLSFTGMDITDQKQAEKERKKLEERLRHSQKLEAVGKLSGGIAHEFNNLLQIINGYADLMADELEQHHPSRACLNEISAAGSRAADMVRHLLAFSRKQIMQMKEVEINGLIEKTISMLRGLIGEKIEIDYIPGRHVGRAHLDAAHIQQVLLNLCLNAKDAMPEGGTVTIETENVLINGQYCRTHEWAEPGRFALISVTDAGCGMDSQTAARIFEPFFTTKPREKNNGMGLSTAYGIICQHQGMINVYSEPGRGTMFKIYLPVTQRRATDVEVNLQGRVKGGTETLLVAEDDKMVCDLMQTVLSRAGYKVFCAKDGETAIELFTQNRDKIDLAVLDVVMPIKDGRQVHDAIKEFSPDFRVLFSSGYNGNAIHTNFVLHKDMQLLQKPFTTDELLRKVRALLDAEKPPKQ</sequence>
<evidence type="ECO:0000256" key="2">
    <source>
        <dbReference type="ARBA" id="ARBA00012438"/>
    </source>
</evidence>
<dbReference type="PRINTS" id="PR00344">
    <property type="entry name" value="BCTRLSENSOR"/>
</dbReference>
<dbReference type="Pfam" id="PF02518">
    <property type="entry name" value="HATPase_c"/>
    <property type="match status" value="1"/>
</dbReference>
<dbReference type="InterPro" id="IPR003661">
    <property type="entry name" value="HisK_dim/P_dom"/>
</dbReference>
<dbReference type="PROSITE" id="PS50110">
    <property type="entry name" value="RESPONSE_REGULATORY"/>
    <property type="match status" value="1"/>
</dbReference>
<feature type="domain" description="PAC" evidence="8">
    <location>
        <begin position="235"/>
        <end position="286"/>
    </location>
</feature>
<dbReference type="GO" id="GO:0005524">
    <property type="term" value="F:ATP binding"/>
    <property type="evidence" value="ECO:0007669"/>
    <property type="project" value="UniProtKB-KW"/>
</dbReference>
<dbReference type="InterPro" id="IPR000700">
    <property type="entry name" value="PAS-assoc_C"/>
</dbReference>
<evidence type="ECO:0000256" key="4">
    <source>
        <dbReference type="PROSITE-ProRule" id="PRU00169"/>
    </source>
</evidence>
<dbReference type="InterPro" id="IPR004358">
    <property type="entry name" value="Sig_transdc_His_kin-like_C"/>
</dbReference>
<dbReference type="InterPro" id="IPR011006">
    <property type="entry name" value="CheY-like_superfamily"/>
</dbReference>
<dbReference type="GO" id="GO:0006355">
    <property type="term" value="P:regulation of DNA-templated transcription"/>
    <property type="evidence" value="ECO:0007669"/>
    <property type="project" value="InterPro"/>
</dbReference>
<dbReference type="InterPro" id="IPR003594">
    <property type="entry name" value="HATPase_dom"/>
</dbReference>
<protein>
    <recommendedName>
        <fullName evidence="2">histidine kinase</fullName>
        <ecNumber evidence="2">2.7.13.3</ecNumber>
    </recommendedName>
</protein>
<dbReference type="PROSITE" id="PS50112">
    <property type="entry name" value="PAS"/>
    <property type="match status" value="1"/>
</dbReference>
<dbReference type="PROSITE" id="PS50109">
    <property type="entry name" value="HIS_KIN"/>
    <property type="match status" value="1"/>
</dbReference>
<dbReference type="Gene3D" id="3.30.565.10">
    <property type="entry name" value="Histidine kinase-like ATPase, C-terminal domain"/>
    <property type="match status" value="1"/>
</dbReference>
<dbReference type="Pfam" id="PF13426">
    <property type="entry name" value="PAS_9"/>
    <property type="match status" value="1"/>
</dbReference>
<name>A0A7W0HJ16_9BACT</name>
<dbReference type="SUPFAM" id="SSF52172">
    <property type="entry name" value="CheY-like"/>
    <property type="match status" value="1"/>
</dbReference>
<dbReference type="EC" id="2.7.13.3" evidence="2"/>
<organism evidence="9 10">
    <name type="scientific">Desulfosalsimonas propionicica</name>
    <dbReference type="NCBI Taxonomy" id="332175"/>
    <lineage>
        <taxon>Bacteria</taxon>
        <taxon>Pseudomonadati</taxon>
        <taxon>Thermodesulfobacteriota</taxon>
        <taxon>Desulfobacteria</taxon>
        <taxon>Desulfobacterales</taxon>
        <taxon>Desulfosalsimonadaceae</taxon>
        <taxon>Desulfosalsimonas</taxon>
    </lineage>
</organism>